<keyword evidence="1" id="KW-0175">Coiled coil</keyword>
<evidence type="ECO:0008006" key="4">
    <source>
        <dbReference type="Google" id="ProtNLM"/>
    </source>
</evidence>
<dbReference type="Gene3D" id="1.20.1600.10">
    <property type="entry name" value="Outer membrane efflux proteins (OEP)"/>
    <property type="match status" value="1"/>
</dbReference>
<reference evidence="2 3" key="1">
    <citation type="journal article" date="2008" name="Appl. Environ. Microbiol.">
        <title>Genome of the epsilonproteobacterial chemolithoautotroph Sulfurimonas denitrificans.</title>
        <authorList>
            <person name="Sievert S.M."/>
            <person name="Scott K.M."/>
            <person name="Klotz M.G."/>
            <person name="Chain P.S.G."/>
            <person name="Hauser L.J."/>
            <person name="Hemp J."/>
            <person name="Huegler M."/>
            <person name="Land M."/>
            <person name="Lapidus A."/>
            <person name="Larimer F.W."/>
            <person name="Lucas S."/>
            <person name="Malfatti S.A."/>
            <person name="Meyer F."/>
            <person name="Paulsen I.T."/>
            <person name="Ren Q."/>
            <person name="Simon J."/>
            <person name="Bailey K."/>
            <person name="Diaz E."/>
            <person name="Fitzpatrick K.A."/>
            <person name="Glover B."/>
            <person name="Gwatney N."/>
            <person name="Korajkic A."/>
            <person name="Long A."/>
            <person name="Mobberley J.M."/>
            <person name="Pantry S.N."/>
            <person name="Pazder G."/>
            <person name="Peterson S."/>
            <person name="Quintanilla J.D."/>
            <person name="Sprinkle R."/>
            <person name="Stephens J."/>
            <person name="Thomas P."/>
            <person name="Vaughn R."/>
            <person name="Weber M.J."/>
            <person name="Wooten L.L."/>
        </authorList>
    </citation>
    <scope>NUCLEOTIDE SEQUENCE [LARGE SCALE GENOMIC DNA]</scope>
    <source>
        <strain evidence="3">ATCC 33889 / DSM 1251</strain>
    </source>
</reference>
<accession>Q30S72</accession>
<dbReference type="KEGG" id="tdn:Suden_0881"/>
<dbReference type="eggNOG" id="COG1538">
    <property type="taxonomic scope" value="Bacteria"/>
</dbReference>
<evidence type="ECO:0000313" key="2">
    <source>
        <dbReference type="EMBL" id="ABB44159.1"/>
    </source>
</evidence>
<keyword evidence="3" id="KW-1185">Reference proteome</keyword>
<evidence type="ECO:0000313" key="3">
    <source>
        <dbReference type="Proteomes" id="UP000002714"/>
    </source>
</evidence>
<name>Q30S72_SULDN</name>
<dbReference type="Proteomes" id="UP000002714">
    <property type="component" value="Chromosome"/>
</dbReference>
<proteinExistence type="predicted"/>
<dbReference type="GO" id="GO:0015562">
    <property type="term" value="F:efflux transmembrane transporter activity"/>
    <property type="evidence" value="ECO:0007669"/>
    <property type="project" value="InterPro"/>
</dbReference>
<organism evidence="2 3">
    <name type="scientific">Sulfurimonas denitrificans (strain ATCC 33889 / DSM 1251)</name>
    <name type="common">Thiomicrospira denitrificans (strain ATCC 33889 / DSM 1251)</name>
    <dbReference type="NCBI Taxonomy" id="326298"/>
    <lineage>
        <taxon>Bacteria</taxon>
        <taxon>Pseudomonadati</taxon>
        <taxon>Campylobacterota</taxon>
        <taxon>Epsilonproteobacteria</taxon>
        <taxon>Campylobacterales</taxon>
        <taxon>Sulfurimonadaceae</taxon>
        <taxon>Sulfurimonas</taxon>
    </lineage>
</organism>
<dbReference type="HOGENOM" id="CLU_691962_0_0_7"/>
<dbReference type="AlphaFoldDB" id="Q30S72"/>
<dbReference type="EMBL" id="CP000153">
    <property type="protein sequence ID" value="ABB44159.1"/>
    <property type="molecule type" value="Genomic_DNA"/>
</dbReference>
<dbReference type="OrthoDB" id="5332769at2"/>
<dbReference type="RefSeq" id="WP_011372511.1">
    <property type="nucleotide sequence ID" value="NC_007575.1"/>
</dbReference>
<protein>
    <recommendedName>
        <fullName evidence="4">Outer membrane efflux protein</fullName>
    </recommendedName>
</protein>
<sequence>MKMFSLLFVPLLSFSLEFNDAFDRALELSATLKAKEQSILASRQNTLSEATYKNPILSIGLNDMLLNNNFFRRDAEAMQTQFIGITQEFETFGKLDLKEAILRADTLILEYELEDLRLDLYKKMALKVEEISTSTSLLEFLEEKKSNLSLLLKYSEASINIVDAFKVSVELQKKIFAVEDKILETKEKLEAYKNEFKYLSNQDFSSINQAQIEDYFLEENIKKSPKYKIYEIKAKQLDLNSRLEERKKYSNVSVGVTYNHRQNYDDYLSVSASFALPIYGIEEAKVQKTRHLSAENLQKEQNYMLFAVTVFQTNAKRVEYLKKRIKNLDDILYKYKELNRYDKSNITNSVTLEKNIENENLLLDLEIEKLKYNLEKSSALLELFYITSGSVK</sequence>
<gene>
    <name evidence="2" type="ordered locus">Suden_0881</name>
</gene>
<feature type="coiled-coil region" evidence="1">
    <location>
        <begin position="175"/>
        <end position="202"/>
    </location>
</feature>
<evidence type="ECO:0000256" key="1">
    <source>
        <dbReference type="SAM" id="Coils"/>
    </source>
</evidence>
<dbReference type="SUPFAM" id="SSF56954">
    <property type="entry name" value="Outer membrane efflux proteins (OEP)"/>
    <property type="match status" value="1"/>
</dbReference>
<dbReference type="STRING" id="326298.Suden_0881"/>